<gene>
    <name evidence="3" type="ORF">EG028_12005</name>
</gene>
<dbReference type="Pfam" id="PF13279">
    <property type="entry name" value="4HBT_2"/>
    <property type="match status" value="1"/>
</dbReference>
<evidence type="ECO:0000256" key="1">
    <source>
        <dbReference type="ARBA" id="ARBA00005953"/>
    </source>
</evidence>
<dbReference type="Gene3D" id="3.10.129.10">
    <property type="entry name" value="Hotdog Thioesterase"/>
    <property type="match status" value="1"/>
</dbReference>
<dbReference type="RefSeq" id="WP_120516939.1">
    <property type="nucleotide sequence ID" value="NZ_QXZY01000007.1"/>
</dbReference>
<dbReference type="SUPFAM" id="SSF54637">
    <property type="entry name" value="Thioesterase/thiol ester dehydrase-isomerase"/>
    <property type="match status" value="1"/>
</dbReference>
<dbReference type="OrthoDB" id="333038at2"/>
<comment type="caution">
    <text evidence="3">The sequence shown here is derived from an EMBL/GenBank/DDBJ whole genome shotgun (WGS) entry which is preliminary data.</text>
</comment>
<dbReference type="AlphaFoldDB" id="A0A3N4ML08"/>
<comment type="similarity">
    <text evidence="1">Belongs to the 4-hydroxybenzoyl-CoA thioesterase family.</text>
</comment>
<name>A0A3N4ML08_9BACT</name>
<dbReference type="PANTHER" id="PTHR31793">
    <property type="entry name" value="4-HYDROXYBENZOYL-COA THIOESTERASE FAMILY MEMBER"/>
    <property type="match status" value="1"/>
</dbReference>
<keyword evidence="2" id="KW-0378">Hydrolase</keyword>
<sequence>MARVKIDMPAVFRFSTVIPVRITDVNYGGHLGNDAIVSILHESRMQYLGSLGCTELDFFGTSLIMADLAVMYKGEGFYGDALTVEVAADELSSLGYDLYYRLSTTRDGKQIIVAEAKTGMVCFDYKTRKVARLPELFKQQIDNTTA</sequence>
<keyword evidence="4" id="KW-1185">Reference proteome</keyword>
<dbReference type="EMBL" id="RMBX01000006">
    <property type="protein sequence ID" value="RPD40750.1"/>
    <property type="molecule type" value="Genomic_DNA"/>
</dbReference>
<dbReference type="CDD" id="cd00586">
    <property type="entry name" value="4HBT"/>
    <property type="match status" value="1"/>
</dbReference>
<evidence type="ECO:0000256" key="2">
    <source>
        <dbReference type="ARBA" id="ARBA00022801"/>
    </source>
</evidence>
<dbReference type="GO" id="GO:0047617">
    <property type="term" value="F:fatty acyl-CoA hydrolase activity"/>
    <property type="evidence" value="ECO:0007669"/>
    <property type="project" value="TreeGrafter"/>
</dbReference>
<dbReference type="Proteomes" id="UP000279089">
    <property type="component" value="Unassembled WGS sequence"/>
</dbReference>
<evidence type="ECO:0000313" key="3">
    <source>
        <dbReference type="EMBL" id="RPD40750.1"/>
    </source>
</evidence>
<dbReference type="InterPro" id="IPR029069">
    <property type="entry name" value="HotDog_dom_sf"/>
</dbReference>
<evidence type="ECO:0000313" key="4">
    <source>
        <dbReference type="Proteomes" id="UP000279089"/>
    </source>
</evidence>
<proteinExistence type="inferred from homology"/>
<protein>
    <submittedName>
        <fullName evidence="3">Thioesterase</fullName>
    </submittedName>
</protein>
<dbReference type="InterPro" id="IPR050563">
    <property type="entry name" value="4-hydroxybenzoyl-CoA_TE"/>
</dbReference>
<dbReference type="PANTHER" id="PTHR31793:SF27">
    <property type="entry name" value="NOVEL THIOESTERASE SUPERFAMILY DOMAIN AND SAPOSIN A-TYPE DOMAIN CONTAINING PROTEIN (0610012H03RIK)"/>
    <property type="match status" value="1"/>
</dbReference>
<accession>A0A3N4ML08</accession>
<reference evidence="4" key="1">
    <citation type="submission" date="2018-11" db="EMBL/GenBank/DDBJ databases">
        <title>Chitinophaga lutea sp.nov., isolate from arsenic contaminated soil.</title>
        <authorList>
            <person name="Zong Y."/>
        </authorList>
    </citation>
    <scope>NUCLEOTIDE SEQUENCE [LARGE SCALE GENOMIC DNA]</scope>
    <source>
        <strain evidence="4">YLT18</strain>
    </source>
</reference>
<organism evidence="3 4">
    <name type="scientific">Chitinophaga barathri</name>
    <dbReference type="NCBI Taxonomy" id="1647451"/>
    <lineage>
        <taxon>Bacteria</taxon>
        <taxon>Pseudomonadati</taxon>
        <taxon>Bacteroidota</taxon>
        <taxon>Chitinophagia</taxon>
        <taxon>Chitinophagales</taxon>
        <taxon>Chitinophagaceae</taxon>
        <taxon>Chitinophaga</taxon>
    </lineage>
</organism>